<dbReference type="Proteomes" id="UP001589891">
    <property type="component" value="Unassembled WGS sequence"/>
</dbReference>
<dbReference type="RefSeq" id="WP_376946516.1">
    <property type="nucleotide sequence ID" value="NZ_CP171449.1"/>
</dbReference>
<reference evidence="6 7" key="1">
    <citation type="submission" date="2024-09" db="EMBL/GenBank/DDBJ databases">
        <authorList>
            <person name="Sun Q."/>
            <person name="Mori K."/>
        </authorList>
    </citation>
    <scope>NUCLEOTIDE SEQUENCE [LARGE SCALE GENOMIC DNA]</scope>
    <source>
        <strain evidence="6 7">NCAIM B.01794</strain>
    </source>
</reference>
<dbReference type="Gene3D" id="3.30.70.270">
    <property type="match status" value="1"/>
</dbReference>
<name>A0ABV6SLP1_AZOPA</name>
<keyword evidence="3" id="KW-0597">Phosphoprotein</keyword>
<dbReference type="InterPro" id="IPR011006">
    <property type="entry name" value="CheY-like_superfamily"/>
</dbReference>
<dbReference type="Gene3D" id="3.40.50.2300">
    <property type="match status" value="1"/>
</dbReference>
<dbReference type="Pfam" id="PF00072">
    <property type="entry name" value="Response_reg"/>
    <property type="match status" value="1"/>
</dbReference>
<dbReference type="Pfam" id="PF00990">
    <property type="entry name" value="GGDEF"/>
    <property type="match status" value="1"/>
</dbReference>
<evidence type="ECO:0000256" key="2">
    <source>
        <dbReference type="ARBA" id="ARBA00034247"/>
    </source>
</evidence>
<protein>
    <recommendedName>
        <fullName evidence="1">diguanylate cyclase</fullName>
        <ecNumber evidence="1">2.7.7.65</ecNumber>
    </recommendedName>
</protein>
<comment type="caution">
    <text evidence="6">The sequence shown here is derived from an EMBL/GenBank/DDBJ whole genome shotgun (WGS) entry which is preliminary data.</text>
</comment>
<dbReference type="SMART" id="SM00267">
    <property type="entry name" value="GGDEF"/>
    <property type="match status" value="1"/>
</dbReference>
<dbReference type="EMBL" id="JBHLSS010000081">
    <property type="protein sequence ID" value="MFC0710453.1"/>
    <property type="molecule type" value="Genomic_DNA"/>
</dbReference>
<evidence type="ECO:0000259" key="5">
    <source>
        <dbReference type="PROSITE" id="PS50887"/>
    </source>
</evidence>
<dbReference type="InterPro" id="IPR043128">
    <property type="entry name" value="Rev_trsase/Diguanyl_cyclase"/>
</dbReference>
<proteinExistence type="predicted"/>
<dbReference type="SMART" id="SM00448">
    <property type="entry name" value="REC"/>
    <property type="match status" value="1"/>
</dbReference>
<dbReference type="InterPro" id="IPR050469">
    <property type="entry name" value="Diguanylate_Cyclase"/>
</dbReference>
<dbReference type="PROSITE" id="PS50110">
    <property type="entry name" value="RESPONSE_REGULATORY"/>
    <property type="match status" value="1"/>
</dbReference>
<dbReference type="PANTHER" id="PTHR45138:SF9">
    <property type="entry name" value="DIGUANYLATE CYCLASE DGCM-RELATED"/>
    <property type="match status" value="1"/>
</dbReference>
<gene>
    <name evidence="6" type="ORF">ACFFGX_13165</name>
</gene>
<keyword evidence="6" id="KW-0808">Transferase</keyword>
<dbReference type="SUPFAM" id="SSF55073">
    <property type="entry name" value="Nucleotide cyclase"/>
    <property type="match status" value="1"/>
</dbReference>
<evidence type="ECO:0000256" key="3">
    <source>
        <dbReference type="PROSITE-ProRule" id="PRU00169"/>
    </source>
</evidence>
<feature type="domain" description="Response regulatory" evidence="4">
    <location>
        <begin position="16"/>
        <end position="131"/>
    </location>
</feature>
<dbReference type="PANTHER" id="PTHR45138">
    <property type="entry name" value="REGULATORY COMPONENTS OF SENSORY TRANSDUCTION SYSTEM"/>
    <property type="match status" value="1"/>
</dbReference>
<evidence type="ECO:0000256" key="1">
    <source>
        <dbReference type="ARBA" id="ARBA00012528"/>
    </source>
</evidence>
<dbReference type="InterPro" id="IPR001789">
    <property type="entry name" value="Sig_transdc_resp-reg_receiver"/>
</dbReference>
<dbReference type="PROSITE" id="PS50887">
    <property type="entry name" value="GGDEF"/>
    <property type="match status" value="1"/>
</dbReference>
<evidence type="ECO:0000259" key="4">
    <source>
        <dbReference type="PROSITE" id="PS50110"/>
    </source>
</evidence>
<dbReference type="GO" id="GO:0052621">
    <property type="term" value="F:diguanylate cyclase activity"/>
    <property type="evidence" value="ECO:0007669"/>
    <property type="project" value="UniProtKB-EC"/>
</dbReference>
<keyword evidence="6" id="KW-0548">Nucleotidyltransferase</keyword>
<dbReference type="SUPFAM" id="SSF52172">
    <property type="entry name" value="CheY-like"/>
    <property type="match status" value="1"/>
</dbReference>
<sequence>MSDIVDPPCGPAARQTVLIVDDVPINLAFVAGVLEAECEVIAASDGTSALRLAAEALPDLILLDVRMPGISGFEVCRRLKASALTAPIPVIFLTSLSDPDDEAEGLEIGAIDYIVKPFNAPVLRARVRNHLRLAHQHELLERMAQCDGLTGIANRRAFDAFLERQWRHQERLRRPLAVLMMDVDHFKAYNDALGHLNGDRCLRQVARAVADVPLHSPGLVARFGGEEFACVLPDIDADAALHVGERMREAVEALRIPHPASSAAPRVTLSIGGATAIPGSGLDASALLEMADEALYAAKRAGRDRVVIRT</sequence>
<dbReference type="CDD" id="cd01949">
    <property type="entry name" value="GGDEF"/>
    <property type="match status" value="1"/>
</dbReference>
<organism evidence="6 7">
    <name type="scientific">Azorhizophilus paspali</name>
    <name type="common">Azotobacter paspali</name>
    <dbReference type="NCBI Taxonomy" id="69963"/>
    <lineage>
        <taxon>Bacteria</taxon>
        <taxon>Pseudomonadati</taxon>
        <taxon>Pseudomonadota</taxon>
        <taxon>Gammaproteobacteria</taxon>
        <taxon>Pseudomonadales</taxon>
        <taxon>Pseudomonadaceae</taxon>
        <taxon>Azorhizophilus</taxon>
    </lineage>
</organism>
<evidence type="ECO:0000313" key="6">
    <source>
        <dbReference type="EMBL" id="MFC0710453.1"/>
    </source>
</evidence>
<keyword evidence="7" id="KW-1185">Reference proteome</keyword>
<feature type="domain" description="GGDEF" evidence="5">
    <location>
        <begin position="174"/>
        <end position="310"/>
    </location>
</feature>
<dbReference type="CDD" id="cd19920">
    <property type="entry name" value="REC_PA4781-like"/>
    <property type="match status" value="1"/>
</dbReference>
<dbReference type="InterPro" id="IPR029787">
    <property type="entry name" value="Nucleotide_cyclase"/>
</dbReference>
<accession>A0ABV6SLP1</accession>
<dbReference type="InterPro" id="IPR000160">
    <property type="entry name" value="GGDEF_dom"/>
</dbReference>
<comment type="catalytic activity">
    <reaction evidence="2">
        <text>2 GTP = 3',3'-c-di-GMP + 2 diphosphate</text>
        <dbReference type="Rhea" id="RHEA:24898"/>
        <dbReference type="ChEBI" id="CHEBI:33019"/>
        <dbReference type="ChEBI" id="CHEBI:37565"/>
        <dbReference type="ChEBI" id="CHEBI:58805"/>
        <dbReference type="EC" id="2.7.7.65"/>
    </reaction>
</comment>
<dbReference type="NCBIfam" id="TIGR00254">
    <property type="entry name" value="GGDEF"/>
    <property type="match status" value="1"/>
</dbReference>
<feature type="modified residue" description="4-aspartylphosphate" evidence="3">
    <location>
        <position position="64"/>
    </location>
</feature>
<dbReference type="EC" id="2.7.7.65" evidence="1"/>
<evidence type="ECO:0000313" key="7">
    <source>
        <dbReference type="Proteomes" id="UP001589891"/>
    </source>
</evidence>